<protein>
    <submittedName>
        <fullName evidence="3 4">Uncharacterized protein</fullName>
    </submittedName>
</protein>
<accession>A0A0K0ER53</accession>
<dbReference type="Proteomes" id="UP000035681">
    <property type="component" value="Unplaced"/>
</dbReference>
<feature type="signal peptide" evidence="1">
    <location>
        <begin position="1"/>
        <end position="23"/>
    </location>
</feature>
<dbReference type="WBParaSite" id="TCONS_00003922.p1">
    <property type="protein sequence ID" value="TCONS_00003922.p1"/>
    <property type="gene ID" value="XLOC_000665"/>
</dbReference>
<reference evidence="3" key="1">
    <citation type="submission" date="2015-08" db="UniProtKB">
        <authorList>
            <consortium name="WormBaseParasite"/>
        </authorList>
    </citation>
    <scope>IDENTIFICATION</scope>
</reference>
<feature type="chain" id="PRO_5005328477" evidence="1">
    <location>
        <begin position="24"/>
        <end position="120"/>
    </location>
</feature>
<organism evidence="3">
    <name type="scientific">Strongyloides stercoralis</name>
    <name type="common">Threadworm</name>
    <dbReference type="NCBI Taxonomy" id="6248"/>
    <lineage>
        <taxon>Eukaryota</taxon>
        <taxon>Metazoa</taxon>
        <taxon>Ecdysozoa</taxon>
        <taxon>Nematoda</taxon>
        <taxon>Chromadorea</taxon>
        <taxon>Rhabditida</taxon>
        <taxon>Tylenchina</taxon>
        <taxon>Panagrolaimomorpha</taxon>
        <taxon>Strongyloidoidea</taxon>
        <taxon>Strongyloididae</taxon>
        <taxon>Strongyloides</taxon>
    </lineage>
</organism>
<evidence type="ECO:0000313" key="2">
    <source>
        <dbReference type="Proteomes" id="UP000035681"/>
    </source>
</evidence>
<proteinExistence type="predicted"/>
<evidence type="ECO:0000256" key="1">
    <source>
        <dbReference type="SAM" id="SignalP"/>
    </source>
</evidence>
<keyword evidence="1" id="KW-0732">Signal</keyword>
<keyword evidence="2" id="KW-1185">Reference proteome</keyword>
<evidence type="ECO:0000313" key="3">
    <source>
        <dbReference type="WBParaSite" id="SSTP_0001193600.1"/>
    </source>
</evidence>
<dbReference type="WBParaSite" id="SSTP_0001193600.1">
    <property type="protein sequence ID" value="SSTP_0001193600.1"/>
    <property type="gene ID" value="SSTP_0001193600"/>
</dbReference>
<evidence type="ECO:0000313" key="4">
    <source>
        <dbReference type="WBParaSite" id="TCONS_00003922.p1"/>
    </source>
</evidence>
<sequence>MTKIYFVPLFFSLVFLLLSKNEAFVLPSNLNNKYKDNINEFFSINDNDDELENLTGFNINKQLFRNDNSFEKRKFDSTDYESFVPIAKPSWAGIGGIWGKRSYDQNLGYRNNLMLQKLFG</sequence>
<name>A0A0K0ER53_STRER</name>
<dbReference type="AlphaFoldDB" id="A0A0K0ER53"/>